<sequence length="131" mass="15249">MLYLASLNDIFYDCSNDTIEMLVLAFKRNGGKNLEFNVLECRTKRGLEPKQISRHSECCLIQQNLVFNKRLCCTYCYTKASKRQMDKGTLGVFSESKKARNQTRTQKKFSNLCKRDGQDVVWRKISQETDS</sequence>
<reference evidence="1" key="1">
    <citation type="submission" date="2021-05" db="EMBL/GenBank/DDBJ databases">
        <authorList>
            <person name="Alioto T."/>
            <person name="Alioto T."/>
            <person name="Gomez Garrido J."/>
        </authorList>
    </citation>
    <scope>NUCLEOTIDE SEQUENCE</scope>
</reference>
<name>A0A8D9B049_9HEMI</name>
<proteinExistence type="predicted"/>
<accession>A0A8D9B049</accession>
<dbReference type="EMBL" id="HBUF01592987">
    <property type="protein sequence ID" value="CAG6773947.1"/>
    <property type="molecule type" value="Transcribed_RNA"/>
</dbReference>
<protein>
    <submittedName>
        <fullName evidence="1">Uncharacterized protein</fullName>
    </submittedName>
</protein>
<dbReference type="AlphaFoldDB" id="A0A8D9B049"/>
<organism evidence="1">
    <name type="scientific">Cacopsylla melanoneura</name>
    <dbReference type="NCBI Taxonomy" id="428564"/>
    <lineage>
        <taxon>Eukaryota</taxon>
        <taxon>Metazoa</taxon>
        <taxon>Ecdysozoa</taxon>
        <taxon>Arthropoda</taxon>
        <taxon>Hexapoda</taxon>
        <taxon>Insecta</taxon>
        <taxon>Pterygota</taxon>
        <taxon>Neoptera</taxon>
        <taxon>Paraneoptera</taxon>
        <taxon>Hemiptera</taxon>
        <taxon>Sternorrhyncha</taxon>
        <taxon>Psylloidea</taxon>
        <taxon>Psyllidae</taxon>
        <taxon>Psyllinae</taxon>
        <taxon>Cacopsylla</taxon>
    </lineage>
</organism>
<evidence type="ECO:0000313" key="1">
    <source>
        <dbReference type="EMBL" id="CAG6773947.1"/>
    </source>
</evidence>